<keyword evidence="3" id="KW-1185">Reference proteome</keyword>
<proteinExistence type="predicted"/>
<dbReference type="RefSeq" id="WP_136396884.1">
    <property type="nucleotide sequence ID" value="NZ_CP101873.1"/>
</dbReference>
<gene>
    <name evidence="2" type="ORF">NP511_10030</name>
</gene>
<evidence type="ECO:0000313" key="2">
    <source>
        <dbReference type="EMBL" id="WMT09948.1"/>
    </source>
</evidence>
<dbReference type="GeneID" id="39861953"/>
<reference evidence="2 3" key="1">
    <citation type="submission" date="2022-07" db="EMBL/GenBank/DDBJ databases">
        <title>Two temperate virus in Haloterrigena jeotgali A29.</title>
        <authorList>
            <person name="Deng X."/>
        </authorList>
    </citation>
    <scope>NUCLEOTIDE SEQUENCE [LARGE SCALE GENOMIC DNA]</scope>
    <source>
        <strain evidence="2 3">A29</strain>
    </source>
</reference>
<feature type="region of interest" description="Disordered" evidence="1">
    <location>
        <begin position="63"/>
        <end position="82"/>
    </location>
</feature>
<dbReference type="Proteomes" id="UP001224926">
    <property type="component" value="Chromosome"/>
</dbReference>
<protein>
    <submittedName>
        <fullName evidence="2">Uncharacterized protein</fullName>
    </submittedName>
</protein>
<evidence type="ECO:0000256" key="1">
    <source>
        <dbReference type="SAM" id="MobiDB-lite"/>
    </source>
</evidence>
<dbReference type="AlphaFoldDB" id="A0AAF0T3D7"/>
<organism evidence="2 3">
    <name type="scientific">Natrinema thermotolerans</name>
    <dbReference type="NCBI Taxonomy" id="121872"/>
    <lineage>
        <taxon>Archaea</taxon>
        <taxon>Methanobacteriati</taxon>
        <taxon>Methanobacteriota</taxon>
        <taxon>Stenosarchaea group</taxon>
        <taxon>Halobacteria</taxon>
        <taxon>Halobacteriales</taxon>
        <taxon>Natrialbaceae</taxon>
        <taxon>Natrinema</taxon>
    </lineage>
</organism>
<evidence type="ECO:0000313" key="3">
    <source>
        <dbReference type="Proteomes" id="UP001224926"/>
    </source>
</evidence>
<name>A0AAF0T3D7_9EURY</name>
<dbReference type="EMBL" id="CP101873">
    <property type="protein sequence ID" value="WMT09948.1"/>
    <property type="molecule type" value="Genomic_DNA"/>
</dbReference>
<sequence length="314" mass="33575">MTTIIVVSDGLTRVIMGENLYYWSIIIWWVEDNNSRDGLHRRNVLRTTSATIGSGLILGASGTASAKESGSDRSNSDEFNCSGENISRKRVETEDNATVVIVEVSGKKYLFREAEKYRHSNGPSTQSTYEATKSGHPLEFGEIDTAVTASNISTTGGIEAQGPDFTPENFIEDYDVDTKKISDSCGDIAFNNHSAVEFHLQGGGAFSSIGVSGLSALVCYVAGAAGSIPTGGWSGAAAAVGCGGFAAAVDQLIDLEMIPNKASMTVSYWDKDEEYPFGVNTSPTIMMGVAGGYYKDWDEMGASKEFDYNVHLPV</sequence>
<accession>A0AAF0T3D7</accession>